<sequence length="1005" mass="105251">MRRAAAHLGMPPGRYRVIGTLGRRAAVRPASAAVAHAGMTVAVGWRSVAGGPGRACHIPVSRPVIRLEASTSPLTRGTHMTTPAGQPESKVARAAPATQVSAGRPDAYRQSAAQVADRLGVVPGVGLSTGQVSERTAVNGTNQLSGPARRPEWLKFLDQFRNWLIVILLIAAVVAGAIGDIRDAVVITVVLQINAVLGYWQERRAERSLEALRRMLVPMAKVRRDGTEQVVKAELLVPGDVVLLEAGDRVPADGRLTVAETVEVDEAALTGESQPVTKSVTAVDPASTDQVPLAERTDMLFMNTALTRGRAEMIVTATGMRTEVGAIAEALRTGTEPPSPLQVQLDSLGRRLALLSGVAVVAYALSAWIRGEPRSDIALQAVALAVAAIPEGLPAVLALTLALGVHRMARRGAIVKRLASVESLGAATVVCSDKTGTLTLNEMTTRTLWSAGRLYDVTGEGYGTTGAVRVHGTEGTPPADGTSPADDLRDAVLPFALCNDARLTGGYYIGDPTEAALVVLAAKAGVDAEWTRAELPRVGELPFDGATKYMATFHTEPDGRTRVHVKGAVDVLLGMCTDVLTGEGPRALDEERRDEVVAVSERFGSSGLRVLGAATAVLDGSPSAFTPAVLPGLTLVSIAGIADPPRPQARDAIALCRSAGVAVKMITGDHADTAAAIARELDIAGDVVTGADLDRMTGEQLAGRVDVIGVFARVAPEHKVAIVQALTGRGHVVAMTGDGVNDAAALKAAHIGVAMGITGTDVAKEAADMVLTDDDFSTIVRAVREGRAIYANIVKFVRFQLATNIGAILTLLSASLAGLPSPLAAAQLLWINIIMDGPPAMALAVDPARDDVMRHPPRDPGERILDGRRLLAIGWAGAVMAAGTVTLFAVARSYVDPDTALTMAFTTFVLFQLFNALGARTDEGPVLGRFQLRNRALWLCLAGVLVVQVAVVQLPWAGTVFGTVPLTAGQWALSLGTASTVLLAEYALRAVRSAPRNHRCHTVAR</sequence>
<dbReference type="GO" id="GO:0005524">
    <property type="term" value="F:ATP binding"/>
    <property type="evidence" value="ECO:0007669"/>
    <property type="project" value="UniProtKB-KW"/>
</dbReference>
<evidence type="ECO:0000256" key="9">
    <source>
        <dbReference type="SAM" id="Phobius"/>
    </source>
</evidence>
<dbReference type="PRINTS" id="PR00120">
    <property type="entry name" value="HATPASE"/>
</dbReference>
<dbReference type="Pfam" id="PF00122">
    <property type="entry name" value="E1-E2_ATPase"/>
    <property type="match status" value="1"/>
</dbReference>
<accession>A0AAU1ZP82</accession>
<keyword evidence="5" id="KW-1278">Translocase</keyword>
<dbReference type="Gene3D" id="3.40.1110.10">
    <property type="entry name" value="Calcium-transporting ATPase, cytoplasmic domain N"/>
    <property type="match status" value="1"/>
</dbReference>
<keyword evidence="6 9" id="KW-1133">Transmembrane helix</keyword>
<feature type="transmembrane region" description="Helical" evidence="9">
    <location>
        <begin position="900"/>
        <end position="917"/>
    </location>
</feature>
<evidence type="ECO:0000256" key="4">
    <source>
        <dbReference type="ARBA" id="ARBA00022840"/>
    </source>
</evidence>
<dbReference type="SUPFAM" id="SSF81665">
    <property type="entry name" value="Calcium ATPase, transmembrane domain M"/>
    <property type="match status" value="1"/>
</dbReference>
<evidence type="ECO:0000256" key="5">
    <source>
        <dbReference type="ARBA" id="ARBA00022967"/>
    </source>
</evidence>
<feature type="transmembrane region" description="Helical" evidence="9">
    <location>
        <begin position="377"/>
        <end position="403"/>
    </location>
</feature>
<evidence type="ECO:0000313" key="11">
    <source>
        <dbReference type="EMBL" id="WTT14306.1"/>
    </source>
</evidence>
<evidence type="ECO:0000256" key="6">
    <source>
        <dbReference type="ARBA" id="ARBA00022989"/>
    </source>
</evidence>
<dbReference type="InterPro" id="IPR023299">
    <property type="entry name" value="ATPase_P-typ_cyto_dom_N"/>
</dbReference>
<evidence type="ECO:0000259" key="10">
    <source>
        <dbReference type="SMART" id="SM00831"/>
    </source>
</evidence>
<gene>
    <name evidence="11" type="ORF">OHA22_01650</name>
</gene>
<dbReference type="SUPFAM" id="SSF81660">
    <property type="entry name" value="Metal cation-transporting ATPase, ATP-binding domain N"/>
    <property type="match status" value="1"/>
</dbReference>
<organism evidence="11">
    <name type="scientific">Streptomyces sp. NBC_00093</name>
    <dbReference type="NCBI Taxonomy" id="2975649"/>
    <lineage>
        <taxon>Bacteria</taxon>
        <taxon>Bacillati</taxon>
        <taxon>Actinomycetota</taxon>
        <taxon>Actinomycetes</taxon>
        <taxon>Kitasatosporales</taxon>
        <taxon>Streptomycetaceae</taxon>
        <taxon>Streptomyces</taxon>
    </lineage>
</organism>
<comment type="catalytic activity">
    <reaction evidence="8">
        <text>ATP + H2O = ADP + phosphate + H(+)</text>
        <dbReference type="Rhea" id="RHEA:13065"/>
        <dbReference type="ChEBI" id="CHEBI:15377"/>
        <dbReference type="ChEBI" id="CHEBI:15378"/>
        <dbReference type="ChEBI" id="CHEBI:30616"/>
        <dbReference type="ChEBI" id="CHEBI:43474"/>
        <dbReference type="ChEBI" id="CHEBI:456216"/>
    </reaction>
</comment>
<name>A0AAU1ZP82_9ACTN</name>
<dbReference type="SFLD" id="SFLDS00003">
    <property type="entry name" value="Haloacid_Dehalogenase"/>
    <property type="match status" value="1"/>
</dbReference>
<dbReference type="Pfam" id="PF00690">
    <property type="entry name" value="Cation_ATPase_N"/>
    <property type="match status" value="1"/>
</dbReference>
<dbReference type="PROSITE" id="PS00154">
    <property type="entry name" value="ATPASE_E1_E2"/>
    <property type="match status" value="1"/>
</dbReference>
<dbReference type="PANTHER" id="PTHR42861">
    <property type="entry name" value="CALCIUM-TRANSPORTING ATPASE"/>
    <property type="match status" value="1"/>
</dbReference>
<feature type="transmembrane region" description="Helical" evidence="9">
    <location>
        <begin position="968"/>
        <end position="988"/>
    </location>
</feature>
<dbReference type="SMART" id="SM00831">
    <property type="entry name" value="Cation_ATPase_N"/>
    <property type="match status" value="1"/>
</dbReference>
<dbReference type="InterPro" id="IPR023214">
    <property type="entry name" value="HAD_sf"/>
</dbReference>
<evidence type="ECO:0000256" key="3">
    <source>
        <dbReference type="ARBA" id="ARBA00022741"/>
    </source>
</evidence>
<dbReference type="InterPro" id="IPR018303">
    <property type="entry name" value="ATPase_P-typ_P_site"/>
</dbReference>
<reference evidence="11" key="1">
    <citation type="submission" date="2022-10" db="EMBL/GenBank/DDBJ databases">
        <title>The complete genomes of actinobacterial strains from the NBC collection.</title>
        <authorList>
            <person name="Joergensen T.S."/>
            <person name="Alvarez Arevalo M."/>
            <person name="Sterndorff E.B."/>
            <person name="Faurdal D."/>
            <person name="Vuksanovic O."/>
            <person name="Mourched A.-S."/>
            <person name="Charusanti P."/>
            <person name="Shaw S."/>
            <person name="Blin K."/>
            <person name="Weber T."/>
        </authorList>
    </citation>
    <scope>NUCLEOTIDE SEQUENCE</scope>
    <source>
        <strain evidence="11">NBC_00093</strain>
    </source>
</reference>
<dbReference type="InterPro" id="IPR004014">
    <property type="entry name" value="ATPase_P-typ_cation-transptr_N"/>
</dbReference>
<evidence type="ECO:0000256" key="7">
    <source>
        <dbReference type="ARBA" id="ARBA00023136"/>
    </source>
</evidence>
<feature type="domain" description="Cation-transporting P-type ATPase N-terminal" evidence="10">
    <location>
        <begin position="106"/>
        <end position="180"/>
    </location>
</feature>
<evidence type="ECO:0000256" key="2">
    <source>
        <dbReference type="ARBA" id="ARBA00022692"/>
    </source>
</evidence>
<feature type="transmembrane region" description="Helical" evidence="9">
    <location>
        <begin position="870"/>
        <end position="894"/>
    </location>
</feature>
<evidence type="ECO:0000256" key="8">
    <source>
        <dbReference type="ARBA" id="ARBA00049360"/>
    </source>
</evidence>
<dbReference type="AlphaFoldDB" id="A0AAU1ZP82"/>
<keyword evidence="2 9" id="KW-0812">Transmembrane</keyword>
<dbReference type="Gene3D" id="1.20.1110.10">
    <property type="entry name" value="Calcium-transporting ATPase, transmembrane domain"/>
    <property type="match status" value="1"/>
</dbReference>
<evidence type="ECO:0000256" key="1">
    <source>
        <dbReference type="ARBA" id="ARBA00004651"/>
    </source>
</evidence>
<dbReference type="EMBL" id="CP108222">
    <property type="protein sequence ID" value="WTT14306.1"/>
    <property type="molecule type" value="Genomic_DNA"/>
</dbReference>
<comment type="subcellular location">
    <subcellularLocation>
        <location evidence="1">Cell membrane</location>
        <topology evidence="1">Multi-pass membrane protein</topology>
    </subcellularLocation>
</comment>
<feature type="transmembrane region" description="Helical" evidence="9">
    <location>
        <begin position="160"/>
        <end position="178"/>
    </location>
</feature>
<dbReference type="NCBIfam" id="TIGR01494">
    <property type="entry name" value="ATPase_P-type"/>
    <property type="match status" value="3"/>
</dbReference>
<dbReference type="Pfam" id="PF00689">
    <property type="entry name" value="Cation_ATPase_C"/>
    <property type="match status" value="1"/>
</dbReference>
<keyword evidence="4" id="KW-0067">ATP-binding</keyword>
<keyword evidence="7 9" id="KW-0472">Membrane</keyword>
<dbReference type="GO" id="GO:0005886">
    <property type="term" value="C:plasma membrane"/>
    <property type="evidence" value="ECO:0007669"/>
    <property type="project" value="UniProtKB-SubCell"/>
</dbReference>
<dbReference type="GO" id="GO:0016887">
    <property type="term" value="F:ATP hydrolysis activity"/>
    <property type="evidence" value="ECO:0007669"/>
    <property type="project" value="InterPro"/>
</dbReference>
<dbReference type="InterPro" id="IPR044492">
    <property type="entry name" value="P_typ_ATPase_HD_dom"/>
</dbReference>
<dbReference type="SFLD" id="SFLDG00002">
    <property type="entry name" value="C1.7:_P-type_atpase_like"/>
    <property type="match status" value="1"/>
</dbReference>
<dbReference type="PRINTS" id="PR00119">
    <property type="entry name" value="CATATPASE"/>
</dbReference>
<dbReference type="Gene3D" id="2.70.150.10">
    <property type="entry name" value="Calcium-transporting ATPase, cytoplasmic transduction domain A"/>
    <property type="match status" value="1"/>
</dbReference>
<dbReference type="Pfam" id="PF13246">
    <property type="entry name" value="Cation_ATPase"/>
    <property type="match status" value="1"/>
</dbReference>
<dbReference type="InterPro" id="IPR006068">
    <property type="entry name" value="ATPase_P-typ_cation-transptr_C"/>
</dbReference>
<feature type="transmembrane region" description="Helical" evidence="9">
    <location>
        <begin position="184"/>
        <end position="200"/>
    </location>
</feature>
<dbReference type="SUPFAM" id="SSF81653">
    <property type="entry name" value="Calcium ATPase, transduction domain A"/>
    <property type="match status" value="1"/>
</dbReference>
<dbReference type="SFLD" id="SFLDF00027">
    <property type="entry name" value="p-type_atpase"/>
    <property type="match status" value="1"/>
</dbReference>
<keyword evidence="3" id="KW-0547">Nucleotide-binding</keyword>
<dbReference type="InterPro" id="IPR059000">
    <property type="entry name" value="ATPase_P-type_domA"/>
</dbReference>
<dbReference type="SUPFAM" id="SSF56784">
    <property type="entry name" value="HAD-like"/>
    <property type="match status" value="1"/>
</dbReference>
<dbReference type="InterPro" id="IPR008250">
    <property type="entry name" value="ATPase_P-typ_transduc_dom_A_sf"/>
</dbReference>
<protein>
    <submittedName>
        <fullName evidence="11">Cation-transporting P-type ATPase</fullName>
    </submittedName>
</protein>
<feature type="transmembrane region" description="Helical" evidence="9">
    <location>
        <begin position="352"/>
        <end position="371"/>
    </location>
</feature>
<dbReference type="InterPro" id="IPR001757">
    <property type="entry name" value="P_typ_ATPase"/>
</dbReference>
<proteinExistence type="predicted"/>
<dbReference type="Gene3D" id="3.40.50.1000">
    <property type="entry name" value="HAD superfamily/HAD-like"/>
    <property type="match status" value="1"/>
</dbReference>
<dbReference type="InterPro" id="IPR036412">
    <property type="entry name" value="HAD-like_sf"/>
</dbReference>
<dbReference type="InterPro" id="IPR023298">
    <property type="entry name" value="ATPase_P-typ_TM_dom_sf"/>
</dbReference>
<feature type="transmembrane region" description="Helical" evidence="9">
    <location>
        <begin position="937"/>
        <end position="956"/>
    </location>
</feature>